<feature type="region of interest" description="Disordered" evidence="1">
    <location>
        <begin position="26"/>
        <end position="76"/>
    </location>
</feature>
<organism evidence="3 4">
    <name type="scientific">Nesterenkonia aerolata</name>
    <dbReference type="NCBI Taxonomy" id="3074079"/>
    <lineage>
        <taxon>Bacteria</taxon>
        <taxon>Bacillati</taxon>
        <taxon>Actinomycetota</taxon>
        <taxon>Actinomycetes</taxon>
        <taxon>Micrococcales</taxon>
        <taxon>Micrococcaceae</taxon>
        <taxon>Nesterenkonia</taxon>
    </lineage>
</organism>
<evidence type="ECO:0000313" key="4">
    <source>
        <dbReference type="Proteomes" id="UP001251870"/>
    </source>
</evidence>
<dbReference type="PROSITE" id="PS51257">
    <property type="entry name" value="PROKAR_LIPOPROTEIN"/>
    <property type="match status" value="1"/>
</dbReference>
<dbReference type="Proteomes" id="UP001251870">
    <property type="component" value="Unassembled WGS sequence"/>
</dbReference>
<dbReference type="EMBL" id="JAVKGR010000001">
    <property type="protein sequence ID" value="MDR8018439.1"/>
    <property type="molecule type" value="Genomic_DNA"/>
</dbReference>
<protein>
    <recommendedName>
        <fullName evidence="5">Pyrroloquinoline-quinone binding quinoprotein</fullName>
    </recommendedName>
</protein>
<feature type="compositionally biased region" description="Basic and acidic residues" evidence="1">
    <location>
        <begin position="455"/>
        <end position="473"/>
    </location>
</feature>
<evidence type="ECO:0008006" key="5">
    <source>
        <dbReference type="Google" id="ProtNLM"/>
    </source>
</evidence>
<proteinExistence type="predicted"/>
<comment type="caution">
    <text evidence="3">The sequence shown here is derived from an EMBL/GenBank/DDBJ whole genome shotgun (WGS) entry which is preliminary data.</text>
</comment>
<keyword evidence="4" id="KW-1185">Reference proteome</keyword>
<feature type="region of interest" description="Disordered" evidence="1">
    <location>
        <begin position="431"/>
        <end position="473"/>
    </location>
</feature>
<dbReference type="SUPFAM" id="SSF50969">
    <property type="entry name" value="YVTN repeat-like/Quinoprotein amine dehydrogenase"/>
    <property type="match status" value="1"/>
</dbReference>
<evidence type="ECO:0000256" key="2">
    <source>
        <dbReference type="SAM" id="SignalP"/>
    </source>
</evidence>
<keyword evidence="2" id="KW-0732">Signal</keyword>
<reference evidence="3 4" key="1">
    <citation type="submission" date="2023-09" db="EMBL/GenBank/DDBJ databases">
        <title>Description of three actinobacteria isolated from air of manufacturing shop in a pharmaceutical factory.</title>
        <authorList>
            <person name="Zhang D.-F."/>
        </authorList>
    </citation>
    <scope>NUCLEOTIDE SEQUENCE [LARGE SCALE GENOMIC DNA]</scope>
    <source>
        <strain evidence="3 4">LY-0111</strain>
    </source>
</reference>
<evidence type="ECO:0000313" key="3">
    <source>
        <dbReference type="EMBL" id="MDR8018439.1"/>
    </source>
</evidence>
<dbReference type="InterPro" id="IPR015943">
    <property type="entry name" value="WD40/YVTN_repeat-like_dom_sf"/>
</dbReference>
<dbReference type="Gene3D" id="2.130.10.10">
    <property type="entry name" value="YVTN repeat-like/Quinoprotein amine dehydrogenase"/>
    <property type="match status" value="1"/>
</dbReference>
<feature type="compositionally biased region" description="Low complexity" evidence="1">
    <location>
        <begin position="45"/>
        <end position="56"/>
    </location>
</feature>
<name>A0ABU2DPJ9_9MICC</name>
<feature type="chain" id="PRO_5045803611" description="Pyrroloquinoline-quinone binding quinoprotein" evidence="2">
    <location>
        <begin position="23"/>
        <end position="473"/>
    </location>
</feature>
<accession>A0ABU2DPJ9</accession>
<evidence type="ECO:0000256" key="1">
    <source>
        <dbReference type="SAM" id="MobiDB-lite"/>
    </source>
</evidence>
<feature type="compositionally biased region" description="Acidic residues" evidence="1">
    <location>
        <begin position="27"/>
        <end position="39"/>
    </location>
</feature>
<gene>
    <name evidence="3" type="ORF">RIL96_02495</name>
</gene>
<sequence>MKSSVTMMTQTTAALAMMAALAACSADEGDAADAEGAEEAEGHGAEATAGEVTGETSEPSDRETSEAGGPTPRLALTYDGGVQVLEGATLDTLSDHSVEGFLRLNPAGDGRHLFLTAGESFRLLDAGTWGEPHGDHHHYYTTEPVLTDITVDGDTPGHVVAHDGVGTLFFDGSGAIHTFDLEDLDAEAELETAEAAVDDAHHGVAVTLGDGSRLETIGEGEERSGARVLDPSGEEIAASEDCPGVHGEAALSNGTLALGCEDGALLYADGEFTTVKAEGSLETADGYARTGNLFPAEDSTVLLGDRNLDPEGEEPMTEIALLDADSGEMTAVDVGAAYNFRSLARGPEGEALVLAEDGLLHAYDESGEQLWELELLDPWEEPEEWQEPRPAITVDGDLAWITDPDQQQIHLVDLAEEEIINSAELDVVPNEIALADGRAPEGAESTEGADDADDSGGHENHDHEDHDHEEHDH</sequence>
<dbReference type="RefSeq" id="WP_310547408.1">
    <property type="nucleotide sequence ID" value="NZ_JAVKGR010000001.1"/>
</dbReference>
<feature type="signal peptide" evidence="2">
    <location>
        <begin position="1"/>
        <end position="22"/>
    </location>
</feature>
<dbReference type="InterPro" id="IPR011044">
    <property type="entry name" value="Quino_amine_DH_bsu"/>
</dbReference>